<name>A0A9Q0IMZ6_9TELE</name>
<dbReference type="InterPro" id="IPR035979">
    <property type="entry name" value="RBD_domain_sf"/>
</dbReference>
<dbReference type="PANTHER" id="PTHR23295:SF3">
    <property type="entry name" value="NUCLEAR RECEPTOR COACTIVATOR 5"/>
    <property type="match status" value="1"/>
</dbReference>
<feature type="compositionally biased region" description="Polar residues" evidence="2">
    <location>
        <begin position="8"/>
        <end position="18"/>
    </location>
</feature>
<evidence type="ECO:0000259" key="3">
    <source>
        <dbReference type="PROSITE" id="PS50102"/>
    </source>
</evidence>
<keyword evidence="1" id="KW-0694">RNA-binding</keyword>
<comment type="caution">
    <text evidence="4">The sequence shown here is derived from an EMBL/GenBank/DDBJ whole genome shotgun (WGS) entry which is preliminary data.</text>
</comment>
<feature type="domain" description="RRM" evidence="3">
    <location>
        <begin position="28"/>
        <end position="55"/>
    </location>
</feature>
<dbReference type="SUPFAM" id="SSF54928">
    <property type="entry name" value="RNA-binding domain, RBD"/>
    <property type="match status" value="1"/>
</dbReference>
<organism evidence="4 5">
    <name type="scientific">Muraenolepis orangiensis</name>
    <name type="common">Patagonian moray cod</name>
    <dbReference type="NCBI Taxonomy" id="630683"/>
    <lineage>
        <taxon>Eukaryota</taxon>
        <taxon>Metazoa</taxon>
        <taxon>Chordata</taxon>
        <taxon>Craniata</taxon>
        <taxon>Vertebrata</taxon>
        <taxon>Euteleostomi</taxon>
        <taxon>Actinopterygii</taxon>
        <taxon>Neopterygii</taxon>
        <taxon>Teleostei</taxon>
        <taxon>Neoteleostei</taxon>
        <taxon>Acanthomorphata</taxon>
        <taxon>Zeiogadaria</taxon>
        <taxon>Gadariae</taxon>
        <taxon>Gadiformes</taxon>
        <taxon>Muraenolepidoidei</taxon>
        <taxon>Muraenolepididae</taxon>
        <taxon>Muraenolepis</taxon>
    </lineage>
</organism>
<evidence type="ECO:0000313" key="4">
    <source>
        <dbReference type="EMBL" id="KAJ3602816.1"/>
    </source>
</evidence>
<feature type="region of interest" description="Disordered" evidence="2">
    <location>
        <begin position="1"/>
        <end position="36"/>
    </location>
</feature>
<feature type="compositionally biased region" description="Basic and acidic residues" evidence="2">
    <location>
        <begin position="19"/>
        <end position="30"/>
    </location>
</feature>
<dbReference type="InterPro" id="IPR012677">
    <property type="entry name" value="Nucleotide-bd_a/b_plait_sf"/>
</dbReference>
<dbReference type="GO" id="GO:0009966">
    <property type="term" value="P:regulation of signal transduction"/>
    <property type="evidence" value="ECO:0007669"/>
    <property type="project" value="TreeGrafter"/>
</dbReference>
<sequence>MSSRKSHSTSPGNFSRSCSSKDPKDMERRIFVGNLPTSDMDKKDLEDIFSTYGKIIGQYLGLYSKGGD</sequence>
<accession>A0A9Q0IMZ6</accession>
<evidence type="ECO:0000256" key="2">
    <source>
        <dbReference type="SAM" id="MobiDB-lite"/>
    </source>
</evidence>
<dbReference type="InterPro" id="IPR000504">
    <property type="entry name" value="RRM_dom"/>
</dbReference>
<protein>
    <recommendedName>
        <fullName evidence="3">RRM domain-containing protein</fullName>
    </recommendedName>
</protein>
<dbReference type="AlphaFoldDB" id="A0A9Q0IMZ6"/>
<dbReference type="InterPro" id="IPR052600">
    <property type="entry name" value="Nuc_rcpt_coact/corep"/>
</dbReference>
<gene>
    <name evidence="4" type="ORF">NHX12_030564</name>
</gene>
<dbReference type="PANTHER" id="PTHR23295">
    <property type="entry name" value="NUCLEAR RECEPTOR COACTIVATOR 5-RELATED"/>
    <property type="match status" value="1"/>
</dbReference>
<dbReference type="EMBL" id="JANIIK010000046">
    <property type="protein sequence ID" value="KAJ3602816.1"/>
    <property type="molecule type" value="Genomic_DNA"/>
</dbReference>
<evidence type="ECO:0000313" key="5">
    <source>
        <dbReference type="Proteomes" id="UP001148018"/>
    </source>
</evidence>
<dbReference type="GO" id="GO:0003723">
    <property type="term" value="F:RNA binding"/>
    <property type="evidence" value="ECO:0007669"/>
    <property type="project" value="UniProtKB-UniRule"/>
</dbReference>
<proteinExistence type="predicted"/>
<evidence type="ECO:0000256" key="1">
    <source>
        <dbReference type="PROSITE-ProRule" id="PRU00176"/>
    </source>
</evidence>
<dbReference type="Gene3D" id="3.30.70.330">
    <property type="match status" value="1"/>
</dbReference>
<dbReference type="OrthoDB" id="10044938at2759"/>
<reference evidence="4" key="1">
    <citation type="submission" date="2022-07" db="EMBL/GenBank/DDBJ databases">
        <title>Chromosome-level genome of Muraenolepis orangiensis.</title>
        <authorList>
            <person name="Kim J."/>
        </authorList>
    </citation>
    <scope>NUCLEOTIDE SEQUENCE</scope>
    <source>
        <strain evidence="4">KU_S4_2022</strain>
        <tissue evidence="4">Muscle</tissue>
    </source>
</reference>
<dbReference type="Proteomes" id="UP001148018">
    <property type="component" value="Unassembled WGS sequence"/>
</dbReference>
<dbReference type="GO" id="GO:0005654">
    <property type="term" value="C:nucleoplasm"/>
    <property type="evidence" value="ECO:0007669"/>
    <property type="project" value="TreeGrafter"/>
</dbReference>
<dbReference type="Pfam" id="PF00076">
    <property type="entry name" value="RRM_1"/>
    <property type="match status" value="1"/>
</dbReference>
<keyword evidence="5" id="KW-1185">Reference proteome</keyword>
<dbReference type="PROSITE" id="PS50102">
    <property type="entry name" value="RRM"/>
    <property type="match status" value="1"/>
</dbReference>